<gene>
    <name evidence="4" type="primary">Lrch1</name>
    <name evidence="4" type="ORF">CEXT_368442</name>
</gene>
<evidence type="ECO:0000313" key="5">
    <source>
        <dbReference type="Proteomes" id="UP001054945"/>
    </source>
</evidence>
<evidence type="ECO:0000256" key="2">
    <source>
        <dbReference type="ARBA" id="ARBA00022737"/>
    </source>
</evidence>
<dbReference type="Pfam" id="PF13855">
    <property type="entry name" value="LRR_8"/>
    <property type="match status" value="1"/>
</dbReference>
<dbReference type="PROSITE" id="PS50021">
    <property type="entry name" value="CH"/>
    <property type="match status" value="1"/>
</dbReference>
<dbReference type="InterPro" id="IPR001715">
    <property type="entry name" value="CH_dom"/>
</dbReference>
<dbReference type="SUPFAM" id="SSF47576">
    <property type="entry name" value="Calponin-homology domain, CH-domain"/>
    <property type="match status" value="1"/>
</dbReference>
<dbReference type="Gene3D" id="1.10.418.10">
    <property type="entry name" value="Calponin-like domain"/>
    <property type="match status" value="1"/>
</dbReference>
<proteinExistence type="predicted"/>
<keyword evidence="2" id="KW-0677">Repeat</keyword>
<dbReference type="Pfam" id="PF00307">
    <property type="entry name" value="CH"/>
    <property type="match status" value="1"/>
</dbReference>
<keyword evidence="1" id="KW-0433">Leucine-rich repeat</keyword>
<protein>
    <submittedName>
        <fullName evidence="4">Leucine-rich repeat and calponin homology domain-containing protein 1</fullName>
    </submittedName>
</protein>
<keyword evidence="5" id="KW-1185">Reference proteome</keyword>
<evidence type="ECO:0000259" key="3">
    <source>
        <dbReference type="PROSITE" id="PS50021"/>
    </source>
</evidence>
<dbReference type="PANTHER" id="PTHR48051:SF21">
    <property type="entry name" value="CALPONIN-HOMOLOGY (CH) DOMAIN-CONTAINING PROTEIN"/>
    <property type="match status" value="1"/>
</dbReference>
<dbReference type="PROSITE" id="PS51450">
    <property type="entry name" value="LRR"/>
    <property type="match status" value="1"/>
</dbReference>
<sequence>MALANSILSSPGTSMRNIDRIFEDAQLKGILQLNSRKLKEFPKVSCKYDLSDLLKADLSKNRLNELPEEICDCVLLEDLDCYNNVIRSIPDAVIQLQSLAYLDLSRNQLTVIPIALCHLPLQVFNLRNNRLVSIPEEISAMKCLRDLDVSCNEITIIPPQLGCVASLQRLNLKRNLLLEIPIELCHLRLLLLDVSANRISAIPTQLRFMTSLHDLILDHNPMTFPPAVLCKRGRIHVFKFLEIQAIKEDKRGIVLETEFQKFRSPSILSDSRLTNGFAPGSCCRKSYTFDSGYSTSDGDCRSQESQDLNAGFKKHSVESPRWETTGNLSIRSQNTNTLFNYIPTNGEDETPDALSVQTFKEYKEALKKKREALNIYKKTEENGSVELSPKLQVSKTKSAVACKQNLRRNEIPSVEEGPRGISSPLVNPSVDNMPKNLSNDESDKVCFAEKKVLKLEEISSSPSNKDSVQSNFAWPKNSLTVVKPSKSSFTMRRELDKAREEQELISQLREMHNVKNVILFPPDFESRLKLKLPTDLESALNDGVFLCHLANNIRANSVTCIHVPSPTVPKLTVAKCRRNADNFLEACRRLGVPNAELQCWAESFLHSKENSHTKETTSTTTTQDLLCSPQDILGEQGGLVRIAITVQELATQCSKT</sequence>
<dbReference type="SUPFAM" id="SSF52058">
    <property type="entry name" value="L domain-like"/>
    <property type="match status" value="1"/>
</dbReference>
<reference evidence="4 5" key="1">
    <citation type="submission" date="2021-06" db="EMBL/GenBank/DDBJ databases">
        <title>Caerostris extrusa draft genome.</title>
        <authorList>
            <person name="Kono N."/>
            <person name="Arakawa K."/>
        </authorList>
    </citation>
    <scope>NUCLEOTIDE SEQUENCE [LARGE SCALE GENOMIC DNA]</scope>
</reference>
<dbReference type="Gene3D" id="3.80.10.10">
    <property type="entry name" value="Ribonuclease Inhibitor"/>
    <property type="match status" value="1"/>
</dbReference>
<dbReference type="InterPro" id="IPR001611">
    <property type="entry name" value="Leu-rich_rpt"/>
</dbReference>
<dbReference type="InterPro" id="IPR032675">
    <property type="entry name" value="LRR_dom_sf"/>
</dbReference>
<dbReference type="InterPro" id="IPR050216">
    <property type="entry name" value="LRR_domain-containing"/>
</dbReference>
<dbReference type="EMBL" id="BPLR01011237">
    <property type="protein sequence ID" value="GIY45120.1"/>
    <property type="molecule type" value="Genomic_DNA"/>
</dbReference>
<evidence type="ECO:0000256" key="1">
    <source>
        <dbReference type="ARBA" id="ARBA00022614"/>
    </source>
</evidence>
<comment type="caution">
    <text evidence="4">The sequence shown here is derived from an EMBL/GenBank/DDBJ whole genome shotgun (WGS) entry which is preliminary data.</text>
</comment>
<dbReference type="Proteomes" id="UP001054945">
    <property type="component" value="Unassembled WGS sequence"/>
</dbReference>
<dbReference type="GO" id="GO:0005737">
    <property type="term" value="C:cytoplasm"/>
    <property type="evidence" value="ECO:0007669"/>
    <property type="project" value="TreeGrafter"/>
</dbReference>
<dbReference type="InterPro" id="IPR036872">
    <property type="entry name" value="CH_dom_sf"/>
</dbReference>
<organism evidence="4 5">
    <name type="scientific">Caerostris extrusa</name>
    <name type="common">Bark spider</name>
    <name type="synonym">Caerostris bankana</name>
    <dbReference type="NCBI Taxonomy" id="172846"/>
    <lineage>
        <taxon>Eukaryota</taxon>
        <taxon>Metazoa</taxon>
        <taxon>Ecdysozoa</taxon>
        <taxon>Arthropoda</taxon>
        <taxon>Chelicerata</taxon>
        <taxon>Arachnida</taxon>
        <taxon>Araneae</taxon>
        <taxon>Araneomorphae</taxon>
        <taxon>Entelegynae</taxon>
        <taxon>Araneoidea</taxon>
        <taxon>Araneidae</taxon>
        <taxon>Caerostris</taxon>
    </lineage>
</organism>
<name>A0AAV4TFM0_CAEEX</name>
<accession>A0AAV4TFM0</accession>
<dbReference type="Pfam" id="PF00560">
    <property type="entry name" value="LRR_1"/>
    <property type="match status" value="1"/>
</dbReference>
<dbReference type="AlphaFoldDB" id="A0AAV4TFM0"/>
<dbReference type="InterPro" id="IPR003591">
    <property type="entry name" value="Leu-rich_rpt_typical-subtyp"/>
</dbReference>
<dbReference type="SMART" id="SM00369">
    <property type="entry name" value="LRR_TYP"/>
    <property type="match status" value="6"/>
</dbReference>
<feature type="domain" description="Calponin-homology (CH)" evidence="3">
    <location>
        <begin position="498"/>
        <end position="628"/>
    </location>
</feature>
<evidence type="ECO:0000313" key="4">
    <source>
        <dbReference type="EMBL" id="GIY45120.1"/>
    </source>
</evidence>
<dbReference type="PANTHER" id="PTHR48051">
    <property type="match status" value="1"/>
</dbReference>